<evidence type="ECO:0000313" key="5">
    <source>
        <dbReference type="Proteomes" id="UP000031532"/>
    </source>
</evidence>
<evidence type="ECO:0000313" key="4">
    <source>
        <dbReference type="EMBL" id="NHC35284.1"/>
    </source>
</evidence>
<proteinExistence type="predicted"/>
<dbReference type="GO" id="GO:0000160">
    <property type="term" value="P:phosphorelay signal transduction system"/>
    <property type="evidence" value="ECO:0007669"/>
    <property type="project" value="InterPro"/>
</dbReference>
<dbReference type="PANTHER" id="PTHR44591">
    <property type="entry name" value="STRESS RESPONSE REGULATOR PROTEIN 1"/>
    <property type="match status" value="1"/>
</dbReference>
<evidence type="ECO:0000256" key="2">
    <source>
        <dbReference type="PROSITE-ProRule" id="PRU00169"/>
    </source>
</evidence>
<dbReference type="Pfam" id="PF00072">
    <property type="entry name" value="Response_reg"/>
    <property type="match status" value="1"/>
</dbReference>
<dbReference type="InterPro" id="IPR011006">
    <property type="entry name" value="CheY-like_superfamily"/>
</dbReference>
<dbReference type="InterPro" id="IPR001789">
    <property type="entry name" value="Sig_transdc_resp-reg_receiver"/>
</dbReference>
<dbReference type="OrthoDB" id="9792014at2"/>
<dbReference type="Gene3D" id="3.40.50.2300">
    <property type="match status" value="1"/>
</dbReference>
<evidence type="ECO:0000256" key="1">
    <source>
        <dbReference type="ARBA" id="ARBA00022553"/>
    </source>
</evidence>
<dbReference type="PANTHER" id="PTHR44591:SF23">
    <property type="entry name" value="CHEY SUBFAMILY"/>
    <property type="match status" value="1"/>
</dbReference>
<evidence type="ECO:0000259" key="3">
    <source>
        <dbReference type="PROSITE" id="PS50110"/>
    </source>
</evidence>
<dbReference type="SUPFAM" id="SSF52172">
    <property type="entry name" value="CheY-like"/>
    <property type="match status" value="1"/>
</dbReference>
<feature type="modified residue" description="4-aspartylphosphate" evidence="2">
    <location>
        <position position="52"/>
    </location>
</feature>
<reference evidence="4 5" key="1">
    <citation type="journal article" date="2015" name="Genome Announc.">
        <title>Draft Genome Sequence of the Terrestrial Cyanobacterium Scytonema millei VB511283, Isolated from Eastern India.</title>
        <authorList>
            <person name="Sen D."/>
            <person name="Chandrababunaidu M.M."/>
            <person name="Singh D."/>
            <person name="Sanghi N."/>
            <person name="Ghorai A."/>
            <person name="Mishra G.P."/>
            <person name="Madduluri M."/>
            <person name="Adhikary S.P."/>
            <person name="Tripathy S."/>
        </authorList>
    </citation>
    <scope>NUCLEOTIDE SEQUENCE [LARGE SCALE GENOMIC DNA]</scope>
    <source>
        <strain evidence="4 5">VB511283</strain>
    </source>
</reference>
<name>A0A9X5E6U1_9CYAN</name>
<gene>
    <name evidence="4" type="ORF">QH73_0011525</name>
</gene>
<dbReference type="PROSITE" id="PS50110">
    <property type="entry name" value="RESPONSE_REGULATORY"/>
    <property type="match status" value="1"/>
</dbReference>
<feature type="domain" description="Response regulatory" evidence="3">
    <location>
        <begin position="2"/>
        <end position="127"/>
    </location>
</feature>
<keyword evidence="1 2" id="KW-0597">Phosphoprotein</keyword>
<sequence>MNILLVDDDYTLARSTAKLLQRLGGHYVYITDDPAEIFRRCQTQAVDLVIMDINLPDAQWQGQAVSGADISRVLKNQAQTARIPIILVTAYALAGERQFLLAASQADEFVAKPITDYNSFLNLIRYLANSE</sequence>
<dbReference type="Proteomes" id="UP000031532">
    <property type="component" value="Unassembled WGS sequence"/>
</dbReference>
<organism evidence="4 5">
    <name type="scientific">Scytonema millei VB511283</name>
    <dbReference type="NCBI Taxonomy" id="1245923"/>
    <lineage>
        <taxon>Bacteria</taxon>
        <taxon>Bacillati</taxon>
        <taxon>Cyanobacteriota</taxon>
        <taxon>Cyanophyceae</taxon>
        <taxon>Nostocales</taxon>
        <taxon>Scytonemataceae</taxon>
        <taxon>Scytonema</taxon>
    </lineage>
</organism>
<dbReference type="SMART" id="SM00448">
    <property type="entry name" value="REC"/>
    <property type="match status" value="1"/>
</dbReference>
<protein>
    <submittedName>
        <fullName evidence="4">Response regulator</fullName>
    </submittedName>
</protein>
<dbReference type="AlphaFoldDB" id="A0A9X5E6U1"/>
<comment type="caution">
    <text evidence="4">The sequence shown here is derived from an EMBL/GenBank/DDBJ whole genome shotgun (WGS) entry which is preliminary data.</text>
</comment>
<accession>A0A9X5E6U1</accession>
<keyword evidence="5" id="KW-1185">Reference proteome</keyword>
<dbReference type="InterPro" id="IPR050595">
    <property type="entry name" value="Bact_response_regulator"/>
</dbReference>
<dbReference type="CDD" id="cd17546">
    <property type="entry name" value="REC_hyHK_CKI1_RcsC-like"/>
    <property type="match status" value="1"/>
</dbReference>
<dbReference type="EMBL" id="JTJC03000002">
    <property type="protein sequence ID" value="NHC35284.1"/>
    <property type="molecule type" value="Genomic_DNA"/>
</dbReference>